<feature type="domain" description="Peptidoglycan hydrolase PcsB coiled-coil" evidence="6">
    <location>
        <begin position="105"/>
        <end position="176"/>
    </location>
</feature>
<dbReference type="OrthoDB" id="9798935at2"/>
<keyword evidence="1 4" id="KW-0732">Signal</keyword>
<dbReference type="AlphaFoldDB" id="A0A4S4BT25"/>
<dbReference type="Gene3D" id="6.10.250.3150">
    <property type="match status" value="1"/>
</dbReference>
<dbReference type="SUPFAM" id="SSF50685">
    <property type="entry name" value="Barwin-like endoglucanases"/>
    <property type="match status" value="1"/>
</dbReference>
<evidence type="ECO:0000256" key="3">
    <source>
        <dbReference type="SAM" id="MobiDB-lite"/>
    </source>
</evidence>
<dbReference type="GO" id="GO:0009254">
    <property type="term" value="P:peptidoglycan turnover"/>
    <property type="evidence" value="ECO:0007669"/>
    <property type="project" value="InterPro"/>
</dbReference>
<dbReference type="EMBL" id="SSNT01000012">
    <property type="protein sequence ID" value="THF78179.1"/>
    <property type="molecule type" value="Genomic_DNA"/>
</dbReference>
<feature type="domain" description="3D" evidence="5">
    <location>
        <begin position="337"/>
        <end position="395"/>
    </location>
</feature>
<dbReference type="Pfam" id="PF06725">
    <property type="entry name" value="3D"/>
    <property type="match status" value="1"/>
</dbReference>
<dbReference type="InterPro" id="IPR059180">
    <property type="entry name" value="3D_YorM"/>
</dbReference>
<organism evidence="7 8">
    <name type="scientific">Metabacillus sediminilitoris</name>
    <dbReference type="NCBI Taxonomy" id="2567941"/>
    <lineage>
        <taxon>Bacteria</taxon>
        <taxon>Bacillati</taxon>
        <taxon>Bacillota</taxon>
        <taxon>Bacilli</taxon>
        <taxon>Bacillales</taxon>
        <taxon>Bacillaceae</taxon>
        <taxon>Metabacillus</taxon>
    </lineage>
</organism>
<reference evidence="7 8" key="1">
    <citation type="submission" date="2019-04" db="EMBL/GenBank/DDBJ databases">
        <title>Bacillus sediminilitoris sp. nov., isolated from a tidal flat sediment on the East China Sea.</title>
        <authorList>
            <person name="Wei Y."/>
            <person name="Mao H."/>
            <person name="Fang J."/>
        </authorList>
    </citation>
    <scope>NUCLEOTIDE SEQUENCE [LARGE SCALE GENOMIC DNA]</scope>
    <source>
        <strain evidence="7 8">DSL-17</strain>
    </source>
</reference>
<dbReference type="PANTHER" id="PTHR39160">
    <property type="entry name" value="CELL WALL-BINDING PROTEIN YOCH"/>
    <property type="match status" value="1"/>
</dbReference>
<dbReference type="InterPro" id="IPR036908">
    <property type="entry name" value="RlpA-like_sf"/>
</dbReference>
<name>A0A4S4BT25_9BACI</name>
<feature type="signal peptide" evidence="4">
    <location>
        <begin position="1"/>
        <end position="26"/>
    </location>
</feature>
<feature type="compositionally biased region" description="Low complexity" evidence="3">
    <location>
        <begin position="273"/>
        <end position="298"/>
    </location>
</feature>
<feature type="coiled-coil region" evidence="2">
    <location>
        <begin position="157"/>
        <end position="254"/>
    </location>
</feature>
<dbReference type="Proteomes" id="UP000310334">
    <property type="component" value="Unassembled WGS sequence"/>
</dbReference>
<feature type="chain" id="PRO_5035213886" evidence="4">
    <location>
        <begin position="27"/>
        <end position="396"/>
    </location>
</feature>
<evidence type="ECO:0000259" key="6">
    <source>
        <dbReference type="Pfam" id="PF24568"/>
    </source>
</evidence>
<dbReference type="InterPro" id="IPR051933">
    <property type="entry name" value="Resuscitation_pf_RpfB"/>
</dbReference>
<dbReference type="RefSeq" id="WP_136355853.1">
    <property type="nucleotide sequence ID" value="NZ_CP046266.1"/>
</dbReference>
<dbReference type="GO" id="GO:0019867">
    <property type="term" value="C:outer membrane"/>
    <property type="evidence" value="ECO:0007669"/>
    <property type="project" value="InterPro"/>
</dbReference>
<dbReference type="GO" id="GO:0004553">
    <property type="term" value="F:hydrolase activity, hydrolyzing O-glycosyl compounds"/>
    <property type="evidence" value="ECO:0007669"/>
    <property type="project" value="InterPro"/>
</dbReference>
<gene>
    <name evidence="7" type="ORF">E6W99_16625</name>
</gene>
<feature type="region of interest" description="Disordered" evidence="3">
    <location>
        <begin position="271"/>
        <end position="298"/>
    </location>
</feature>
<evidence type="ECO:0000259" key="5">
    <source>
        <dbReference type="Pfam" id="PF06725"/>
    </source>
</evidence>
<dbReference type="PANTHER" id="PTHR39160:SF6">
    <property type="entry name" value="CELL WALL-BINDING PROTEIN YOCH"/>
    <property type="match status" value="1"/>
</dbReference>
<dbReference type="Pfam" id="PF24568">
    <property type="entry name" value="CC_PcsB"/>
    <property type="match status" value="1"/>
</dbReference>
<dbReference type="InterPro" id="IPR057309">
    <property type="entry name" value="PcsB_CC"/>
</dbReference>
<dbReference type="InterPro" id="IPR010611">
    <property type="entry name" value="3D_dom"/>
</dbReference>
<sequence>MRALKRTIATLCILLLLLPFTNVANAASTKDTLHSAEEQLEQNQQTILQKEKEQQAVHEEVKSIQENLQILENDISQNQQSLAQVEGKIDEIQQIIEQKKEEIVLLQDKVYAREDIMQKRLVALQHSDHTSIVIETLVNSESLGNFFERVGAVATLLNADQNILDEQEADLKQIEEDKKEIDRQEQLLISQQAEIEEKKAKLEENFSKRNAALVAMQDKYTKIANEIDLAEQDKNNIQSQIKTIQTQIQKEEAAAKARAVELAKAKKAKEQAKVVQTVSAPPSTAKKPSASSSGQASTSKSGKELYVAATAYSHEDTQSDLTYLGYNIKKNPNMKLIAVDPGVIPLGSKVWVEGYGVAIAGDTGGAIIGHKIDVLMPNSAKARQWGRKTVKIIILD</sequence>
<evidence type="ECO:0000313" key="8">
    <source>
        <dbReference type="Proteomes" id="UP000310334"/>
    </source>
</evidence>
<keyword evidence="8" id="KW-1185">Reference proteome</keyword>
<evidence type="ECO:0000313" key="7">
    <source>
        <dbReference type="EMBL" id="THF78179.1"/>
    </source>
</evidence>
<evidence type="ECO:0000256" key="2">
    <source>
        <dbReference type="SAM" id="Coils"/>
    </source>
</evidence>
<dbReference type="CDD" id="cd14667">
    <property type="entry name" value="3D_containing_proteins"/>
    <property type="match status" value="1"/>
</dbReference>
<evidence type="ECO:0000256" key="1">
    <source>
        <dbReference type="ARBA" id="ARBA00022729"/>
    </source>
</evidence>
<protein>
    <submittedName>
        <fullName evidence="7">Radical SAM protein</fullName>
    </submittedName>
</protein>
<evidence type="ECO:0000256" key="4">
    <source>
        <dbReference type="SAM" id="SignalP"/>
    </source>
</evidence>
<proteinExistence type="predicted"/>
<feature type="coiled-coil region" evidence="2">
    <location>
        <begin position="26"/>
        <end position="109"/>
    </location>
</feature>
<accession>A0A4S4BT25</accession>
<comment type="caution">
    <text evidence="7">The sequence shown here is derived from an EMBL/GenBank/DDBJ whole genome shotgun (WGS) entry which is preliminary data.</text>
</comment>
<keyword evidence="2" id="KW-0175">Coiled coil</keyword>